<dbReference type="SUPFAM" id="SSF81301">
    <property type="entry name" value="Nucleotidyltransferase"/>
    <property type="match status" value="1"/>
</dbReference>
<organism evidence="3 4">
    <name type="scientific">Archaeoglobus fulgidus</name>
    <dbReference type="NCBI Taxonomy" id="2234"/>
    <lineage>
        <taxon>Archaea</taxon>
        <taxon>Methanobacteriati</taxon>
        <taxon>Methanobacteriota</taxon>
        <taxon>Archaeoglobi</taxon>
        <taxon>Archaeoglobales</taxon>
        <taxon>Archaeoglobaceae</taxon>
        <taxon>Archaeoglobus</taxon>
    </lineage>
</organism>
<feature type="domain" description="Polymerase nucleotidyl transferase" evidence="1">
    <location>
        <begin position="101"/>
        <end position="191"/>
    </location>
</feature>
<dbReference type="EMBL" id="LGEX01000027">
    <property type="protein sequence ID" value="KUK06638.1"/>
    <property type="molecule type" value="Genomic_DNA"/>
</dbReference>
<dbReference type="Pfam" id="PF01909">
    <property type="entry name" value="NTP_transf_2"/>
    <property type="match status" value="1"/>
</dbReference>
<evidence type="ECO:0000259" key="1">
    <source>
        <dbReference type="Pfam" id="PF01909"/>
    </source>
</evidence>
<evidence type="ECO:0000313" key="2">
    <source>
        <dbReference type="EMBL" id="KUJ93798.1"/>
    </source>
</evidence>
<evidence type="ECO:0000313" key="3">
    <source>
        <dbReference type="EMBL" id="KUK06638.1"/>
    </source>
</evidence>
<dbReference type="InterPro" id="IPR002934">
    <property type="entry name" value="Polymerase_NTP_transf_dom"/>
</dbReference>
<evidence type="ECO:0000313" key="4">
    <source>
        <dbReference type="Proteomes" id="UP000054015"/>
    </source>
</evidence>
<accession>A0A117KUH9</accession>
<dbReference type="EMBL" id="LGEQ01000015">
    <property type="protein sequence ID" value="KUJ93798.1"/>
    <property type="molecule type" value="Genomic_DNA"/>
</dbReference>
<dbReference type="Proteomes" id="UP000054015">
    <property type="component" value="Unassembled WGS sequence"/>
</dbReference>
<dbReference type="InterPro" id="IPR043519">
    <property type="entry name" value="NT_sf"/>
</dbReference>
<name>A0A117KUH9_ARCFL</name>
<dbReference type="AlphaFoldDB" id="A0A117KUH9"/>
<gene>
    <name evidence="2" type="ORF">XD40_1019</name>
    <name evidence="3" type="ORF">XD48_1147</name>
</gene>
<reference evidence="4 5" key="2">
    <citation type="journal article" date="2015" name="MBio">
        <title>Genome-Resolved Metagenomic Analysis Reveals Roles for Candidate Phyla and Other Microbial Community Members in Biogeochemical Transformations in Oil Reservoirs.</title>
        <authorList>
            <person name="Hu P."/>
            <person name="Tom L."/>
            <person name="Singh A."/>
            <person name="Thomas B.C."/>
            <person name="Baker B.J."/>
            <person name="Piceno Y.M."/>
            <person name="Andersen G.L."/>
            <person name="Banfield J.F."/>
        </authorList>
    </citation>
    <scope>NUCLEOTIDE SEQUENCE [LARGE SCALE GENOMIC DNA]</scope>
</reference>
<evidence type="ECO:0000313" key="5">
    <source>
        <dbReference type="Proteomes" id="UP000054307"/>
    </source>
</evidence>
<dbReference type="GO" id="GO:0016779">
    <property type="term" value="F:nucleotidyltransferase activity"/>
    <property type="evidence" value="ECO:0007669"/>
    <property type="project" value="InterPro"/>
</dbReference>
<protein>
    <recommendedName>
        <fullName evidence="1">Polymerase nucleotidyl transferase domain-containing protein</fullName>
    </recommendedName>
</protein>
<comment type="caution">
    <text evidence="3">The sequence shown here is derived from an EMBL/GenBank/DDBJ whole genome shotgun (WGS) entry which is preliminary data.</text>
</comment>
<dbReference type="PATRIC" id="fig|2234.6.peg.1608"/>
<dbReference type="Proteomes" id="UP000054307">
    <property type="component" value="Unassembled WGS sequence"/>
</dbReference>
<proteinExistence type="predicted"/>
<sequence length="334" mass="39050">MRVDKPVRLRDFVKAEECFFSVVGYRNEKRIKSFLRYVPDSNGDRELNGRRYRKLPHDEAVNSPLAEKYLDSGVFRLPYGVVESIYKPEERLGFAMRSAEVRKIVEFFSEIPKEKMGVTGSRLIGLEGGDSDVDFIVYGRWWFEARERLKGGIERKELSEPDDATWDFIYRKRKIALPYDVFVTHERRKYHRAFLGSTYFDLLYVRDYDELSRNVPEDMGVKKGKVEISAVVKDDSLVFDYPGYYPIEHPEIEAVLSFTHTFVGQAFRGERILARGDLEEIDGKFYLVVGTKRETQDEYIVSLDLIEKSGLKADFERWYQGLEALPLSPQRNRP</sequence>
<reference evidence="3" key="1">
    <citation type="journal article" date="2015" name="MBio">
        <title>Genome-resolved metagenomic analysis reveals roles for candidate phyla and other microbial community members in biogeochemical transformations in oil reservoirs.</title>
        <authorList>
            <person name="Hu P."/>
            <person name="Tom L."/>
            <person name="Singh A."/>
            <person name="Thomas B.C."/>
            <person name="Baker B.J."/>
            <person name="Piceno Y.M."/>
            <person name="Andersen G.L."/>
            <person name="Banfield J.F."/>
        </authorList>
    </citation>
    <scope>NUCLEOTIDE SEQUENCE [LARGE SCALE GENOMIC DNA]</scope>
    <source>
        <strain evidence="3">49_2300</strain>
        <strain evidence="2">49_95</strain>
    </source>
</reference>